<accession>A0A3M2LX81</accession>
<dbReference type="OrthoDB" id="3481959at2"/>
<gene>
    <name evidence="2" type="ORF">EBO15_23895</name>
</gene>
<evidence type="ECO:0000259" key="1">
    <source>
        <dbReference type="Pfam" id="PF04149"/>
    </source>
</evidence>
<comment type="caution">
    <text evidence="2">The sequence shown here is derived from an EMBL/GenBank/DDBJ whole genome shotgun (WGS) entry which is preliminary data.</text>
</comment>
<keyword evidence="3" id="KW-1185">Reference proteome</keyword>
<dbReference type="RefSeq" id="WP_122196671.1">
    <property type="nucleotide sequence ID" value="NZ_JBHSKC010000018.1"/>
</dbReference>
<dbReference type="Pfam" id="PF04149">
    <property type="entry name" value="DUF397"/>
    <property type="match status" value="1"/>
</dbReference>
<dbReference type="InterPro" id="IPR007278">
    <property type="entry name" value="DUF397"/>
</dbReference>
<evidence type="ECO:0000313" key="2">
    <source>
        <dbReference type="EMBL" id="RMI41173.1"/>
    </source>
</evidence>
<dbReference type="Proteomes" id="UP000282674">
    <property type="component" value="Unassembled WGS sequence"/>
</dbReference>
<proteinExistence type="predicted"/>
<feature type="domain" description="DUF397" evidence="1">
    <location>
        <begin position="34"/>
        <end position="85"/>
    </location>
</feature>
<reference evidence="2 3" key="1">
    <citation type="submission" date="2018-10" db="EMBL/GenBank/DDBJ databases">
        <title>Isolation from soil.</title>
        <authorList>
            <person name="Hu J."/>
        </authorList>
    </citation>
    <scope>NUCLEOTIDE SEQUENCE [LARGE SCALE GENOMIC DNA]</scope>
    <source>
        <strain evidence="2 3">NEAU-Ht49</strain>
    </source>
</reference>
<sequence>MRAESVRTRSLLRTWWRTFSKGVGGTVKTSGLSGWRKSKRSNTEQDCVEVATVLTAVGIRDSKNPDAGHLELDRPAFAGLLARVKSGDLSL</sequence>
<name>A0A3M2LX81_9ACTN</name>
<organism evidence="2 3">
    <name type="scientific">Actinomadura harenae</name>
    <dbReference type="NCBI Taxonomy" id="2483351"/>
    <lineage>
        <taxon>Bacteria</taxon>
        <taxon>Bacillati</taxon>
        <taxon>Actinomycetota</taxon>
        <taxon>Actinomycetes</taxon>
        <taxon>Streptosporangiales</taxon>
        <taxon>Thermomonosporaceae</taxon>
        <taxon>Actinomadura</taxon>
    </lineage>
</organism>
<protein>
    <submittedName>
        <fullName evidence="2">DUF397 domain-containing protein</fullName>
    </submittedName>
</protein>
<dbReference type="AlphaFoldDB" id="A0A3M2LX81"/>
<dbReference type="EMBL" id="RFFG01000045">
    <property type="protein sequence ID" value="RMI41173.1"/>
    <property type="molecule type" value="Genomic_DNA"/>
</dbReference>
<evidence type="ECO:0000313" key="3">
    <source>
        <dbReference type="Proteomes" id="UP000282674"/>
    </source>
</evidence>